<gene>
    <name evidence="2" type="ORF">BGE01nite_11460</name>
</gene>
<reference evidence="2 3" key="1">
    <citation type="submission" date="2019-07" db="EMBL/GenBank/DDBJ databases">
        <title>Whole genome shotgun sequence of Brevifollis gellanilyticus NBRC 108608.</title>
        <authorList>
            <person name="Hosoyama A."/>
            <person name="Uohara A."/>
            <person name="Ohji S."/>
            <person name="Ichikawa N."/>
        </authorList>
    </citation>
    <scope>NUCLEOTIDE SEQUENCE [LARGE SCALE GENOMIC DNA]</scope>
    <source>
        <strain evidence="2 3">NBRC 108608</strain>
    </source>
</reference>
<name>A0A512M542_9BACT</name>
<dbReference type="OrthoDB" id="180690at2"/>
<comment type="caution">
    <text evidence="2">The sequence shown here is derived from an EMBL/GenBank/DDBJ whole genome shotgun (WGS) entry which is preliminary data.</text>
</comment>
<protein>
    <recommendedName>
        <fullName evidence="4">Glycosyl hydrolase family 32 N-terminal domain-containing protein</fullName>
    </recommendedName>
</protein>
<sequence length="613" mass="68369">MRIAALLLLTAATHAAEPTIVPPQEDKLLMLDTRVIEDAQNARLALGTPEKATENPLLPSDQPWENATNNYYPNVTWDSDEQQWKLWYKDVLADKDVIAKMDAPSTVHDVGWYLLYANSKDGLTWKKPALGLHKFDGSSDNNIVARDCPNVGVFKDLHDPDASRRYKMVYDTGLGKPHACFSADGIHWSAPQDMLGFSAKQGDTHNNAFYDTRSGKYLWFTKMYLGERLVSRLESTDFLNWKSSGVVLRSTLDEGKATQTYALTVFPYAGIYLGYVMMYHLDNNRVVDVELAWSPDSITWQRVQPGTAFLPLGAKGSYDSGCIYAQAGPPVQQDGKLMIYYGGSPTIHLGWKRGASLCLARLREDGFASYQAEDTSKTAILTTRVLRASGKSITFSADGDVTHEKLPAEGDTFRLRLHLSPGAKLYSISGVTLVDTRLPEPKVTPLPKLPVQRDGLRFTFDKDNQGWKGIDQATHHPDGFITISRGKNLRPIAHAQPLPGDWPVLLGGDKVTLSARIRATQPGGAIRLEIFARDVYQWSYEKLPPFTTDWQTISTTIRYDWTDEQAKAAGWIPSTQACSWRDVMRHAGKIVFVAAQQGTQQSFDLDDVHIEPN</sequence>
<dbReference type="EMBL" id="BKAG01000006">
    <property type="protein sequence ID" value="GEP41855.1"/>
    <property type="molecule type" value="Genomic_DNA"/>
</dbReference>
<keyword evidence="3" id="KW-1185">Reference proteome</keyword>
<proteinExistence type="predicted"/>
<organism evidence="2 3">
    <name type="scientific">Brevifollis gellanilyticus</name>
    <dbReference type="NCBI Taxonomy" id="748831"/>
    <lineage>
        <taxon>Bacteria</taxon>
        <taxon>Pseudomonadati</taxon>
        <taxon>Verrucomicrobiota</taxon>
        <taxon>Verrucomicrobiia</taxon>
        <taxon>Verrucomicrobiales</taxon>
        <taxon>Verrucomicrobiaceae</taxon>
    </lineage>
</organism>
<keyword evidence="1" id="KW-0732">Signal</keyword>
<evidence type="ECO:0000256" key="1">
    <source>
        <dbReference type="SAM" id="SignalP"/>
    </source>
</evidence>
<dbReference type="InterPro" id="IPR023296">
    <property type="entry name" value="Glyco_hydro_beta-prop_sf"/>
</dbReference>
<feature type="chain" id="PRO_5022074544" description="Glycosyl hydrolase family 32 N-terminal domain-containing protein" evidence="1">
    <location>
        <begin position="16"/>
        <end position="613"/>
    </location>
</feature>
<evidence type="ECO:0000313" key="3">
    <source>
        <dbReference type="Proteomes" id="UP000321577"/>
    </source>
</evidence>
<dbReference type="SUPFAM" id="SSF75005">
    <property type="entry name" value="Arabinanase/levansucrase/invertase"/>
    <property type="match status" value="2"/>
</dbReference>
<feature type="signal peptide" evidence="1">
    <location>
        <begin position="1"/>
        <end position="15"/>
    </location>
</feature>
<dbReference type="Gene3D" id="2.115.10.20">
    <property type="entry name" value="Glycosyl hydrolase domain, family 43"/>
    <property type="match status" value="1"/>
</dbReference>
<evidence type="ECO:0000313" key="2">
    <source>
        <dbReference type="EMBL" id="GEP41855.1"/>
    </source>
</evidence>
<accession>A0A512M542</accession>
<evidence type="ECO:0008006" key="4">
    <source>
        <dbReference type="Google" id="ProtNLM"/>
    </source>
</evidence>
<dbReference type="Proteomes" id="UP000321577">
    <property type="component" value="Unassembled WGS sequence"/>
</dbReference>
<dbReference type="AlphaFoldDB" id="A0A512M542"/>
<dbReference type="RefSeq" id="WP_146849340.1">
    <property type="nucleotide sequence ID" value="NZ_BKAG01000006.1"/>
</dbReference>